<comment type="caution">
    <text evidence="4">The sequence shown here is derived from an EMBL/GenBank/DDBJ whole genome shotgun (WGS) entry which is preliminary data.</text>
</comment>
<dbReference type="STRING" id="93625.A0A409VQT7"/>
<feature type="domain" description="DUF6534" evidence="3">
    <location>
        <begin position="174"/>
        <end position="262"/>
    </location>
</feature>
<sequence length="337" mass="37051">MAAAGAAAAAEAALNAGLKEILDRIIAPAILGVIFDGWWVGIICVLTYRYYRNFPRDRLAMKAMVAWILGILSSMVYYYFVTSYGQPIHLAVSIWEWSLYIGLLAIVAFSVQMFYAHRIFTLSGNGYFLSGLVVALAVTALGFGIASMATIFKIRLFSKLEEHTWLVVVWLSLSTACDLLISSAQVFYLVRRKSRNGLARTNRMITVLILYILSTGLLTSVVLVVQLLTFAVMGFNYVDFFLGYQTTAIRSLCLLANLGARHTIRNMDHSNNEFVLPMTETGRVITPIVFSPEKANKTGGVVTVTASNTMDLEFSSHSSSSAGPSDDTSRTRDSDAV</sequence>
<gene>
    <name evidence="4" type="ORF">CVT25_005541</name>
</gene>
<dbReference type="InterPro" id="IPR045339">
    <property type="entry name" value="DUF6534"/>
</dbReference>
<keyword evidence="5" id="KW-1185">Reference proteome</keyword>
<feature type="transmembrane region" description="Helical" evidence="2">
    <location>
        <begin position="97"/>
        <end position="115"/>
    </location>
</feature>
<feature type="compositionally biased region" description="Low complexity" evidence="1">
    <location>
        <begin position="314"/>
        <end position="326"/>
    </location>
</feature>
<evidence type="ECO:0000256" key="1">
    <source>
        <dbReference type="SAM" id="MobiDB-lite"/>
    </source>
</evidence>
<feature type="compositionally biased region" description="Basic and acidic residues" evidence="1">
    <location>
        <begin position="327"/>
        <end position="337"/>
    </location>
</feature>
<reference evidence="4 5" key="1">
    <citation type="journal article" date="2018" name="Evol. Lett.">
        <title>Horizontal gene cluster transfer increased hallucinogenic mushroom diversity.</title>
        <authorList>
            <person name="Reynolds H.T."/>
            <person name="Vijayakumar V."/>
            <person name="Gluck-Thaler E."/>
            <person name="Korotkin H.B."/>
            <person name="Matheny P.B."/>
            <person name="Slot J.C."/>
        </authorList>
    </citation>
    <scope>NUCLEOTIDE SEQUENCE [LARGE SCALE GENOMIC DNA]</scope>
    <source>
        <strain evidence="4 5">2631</strain>
    </source>
</reference>
<evidence type="ECO:0000259" key="3">
    <source>
        <dbReference type="Pfam" id="PF20152"/>
    </source>
</evidence>
<name>A0A409VQT7_PSICY</name>
<feature type="transmembrane region" description="Helical" evidence="2">
    <location>
        <begin position="63"/>
        <end position="81"/>
    </location>
</feature>
<dbReference type="EMBL" id="NHYD01003953">
    <property type="protein sequence ID" value="PPQ68631.1"/>
    <property type="molecule type" value="Genomic_DNA"/>
</dbReference>
<dbReference type="OrthoDB" id="2535105at2759"/>
<feature type="transmembrane region" description="Helical" evidence="2">
    <location>
        <begin position="208"/>
        <end position="235"/>
    </location>
</feature>
<dbReference type="Proteomes" id="UP000283269">
    <property type="component" value="Unassembled WGS sequence"/>
</dbReference>
<feature type="transmembrane region" description="Helical" evidence="2">
    <location>
        <begin position="241"/>
        <end position="260"/>
    </location>
</feature>
<dbReference type="PANTHER" id="PTHR40465">
    <property type="entry name" value="CHROMOSOME 1, WHOLE GENOME SHOTGUN SEQUENCE"/>
    <property type="match status" value="1"/>
</dbReference>
<evidence type="ECO:0000256" key="2">
    <source>
        <dbReference type="SAM" id="Phobius"/>
    </source>
</evidence>
<dbReference type="Pfam" id="PF20152">
    <property type="entry name" value="DUF6534"/>
    <property type="match status" value="1"/>
</dbReference>
<organism evidence="4 5">
    <name type="scientific">Psilocybe cyanescens</name>
    <dbReference type="NCBI Taxonomy" id="93625"/>
    <lineage>
        <taxon>Eukaryota</taxon>
        <taxon>Fungi</taxon>
        <taxon>Dikarya</taxon>
        <taxon>Basidiomycota</taxon>
        <taxon>Agaricomycotina</taxon>
        <taxon>Agaricomycetes</taxon>
        <taxon>Agaricomycetidae</taxon>
        <taxon>Agaricales</taxon>
        <taxon>Agaricineae</taxon>
        <taxon>Strophariaceae</taxon>
        <taxon>Psilocybe</taxon>
    </lineage>
</organism>
<dbReference type="AlphaFoldDB" id="A0A409VQT7"/>
<dbReference type="PANTHER" id="PTHR40465:SF1">
    <property type="entry name" value="DUF6534 DOMAIN-CONTAINING PROTEIN"/>
    <property type="match status" value="1"/>
</dbReference>
<feature type="transmembrane region" description="Helical" evidence="2">
    <location>
        <begin position="164"/>
        <end position="188"/>
    </location>
</feature>
<protein>
    <recommendedName>
        <fullName evidence="3">DUF6534 domain-containing protein</fullName>
    </recommendedName>
</protein>
<evidence type="ECO:0000313" key="5">
    <source>
        <dbReference type="Proteomes" id="UP000283269"/>
    </source>
</evidence>
<feature type="transmembrane region" description="Helical" evidence="2">
    <location>
        <begin position="25"/>
        <end position="51"/>
    </location>
</feature>
<proteinExistence type="predicted"/>
<accession>A0A409VQT7</accession>
<keyword evidence="2" id="KW-0812">Transmembrane</keyword>
<dbReference type="InParanoid" id="A0A409VQT7"/>
<feature type="region of interest" description="Disordered" evidence="1">
    <location>
        <begin position="314"/>
        <end position="337"/>
    </location>
</feature>
<evidence type="ECO:0000313" key="4">
    <source>
        <dbReference type="EMBL" id="PPQ68631.1"/>
    </source>
</evidence>
<feature type="transmembrane region" description="Helical" evidence="2">
    <location>
        <begin position="127"/>
        <end position="152"/>
    </location>
</feature>
<keyword evidence="2" id="KW-0472">Membrane</keyword>
<keyword evidence="2" id="KW-1133">Transmembrane helix</keyword>